<keyword evidence="8" id="KW-1185">Reference proteome</keyword>
<feature type="region of interest" description="Disordered" evidence="5">
    <location>
        <begin position="114"/>
        <end position="149"/>
    </location>
</feature>
<gene>
    <name evidence="7" type="ORF">L1049_027185</name>
</gene>
<evidence type="ECO:0000313" key="8">
    <source>
        <dbReference type="Proteomes" id="UP001415857"/>
    </source>
</evidence>
<dbReference type="EMBL" id="JBBPBK010000048">
    <property type="protein sequence ID" value="KAK9266926.1"/>
    <property type="molecule type" value="Genomic_DNA"/>
</dbReference>
<dbReference type="FunFam" id="1.25.40.180:FF:000034">
    <property type="entry name" value="Eukaryotic translation initiation factor 4G"/>
    <property type="match status" value="1"/>
</dbReference>
<dbReference type="GO" id="GO:0016281">
    <property type="term" value="C:eukaryotic translation initiation factor 4F complex"/>
    <property type="evidence" value="ECO:0007669"/>
    <property type="project" value="TreeGrafter"/>
</dbReference>
<evidence type="ECO:0000259" key="6">
    <source>
        <dbReference type="PROSITE" id="PS51366"/>
    </source>
</evidence>
<dbReference type="SMART" id="SM00544">
    <property type="entry name" value="MA3"/>
    <property type="match status" value="1"/>
</dbReference>
<name>A0AAP0R5Z1_LIQFO</name>
<evidence type="ECO:0000256" key="4">
    <source>
        <dbReference type="ARBA" id="ARBA00022917"/>
    </source>
</evidence>
<dbReference type="InterPro" id="IPR016024">
    <property type="entry name" value="ARM-type_fold"/>
</dbReference>
<dbReference type="PANTHER" id="PTHR23253:SF9">
    <property type="entry name" value="EUKARYOTIC TRANSLATION INITIATION FACTOR 4 GAMMA 2"/>
    <property type="match status" value="1"/>
</dbReference>
<comment type="caution">
    <text evidence="7">The sequence shown here is derived from an EMBL/GenBank/DDBJ whole genome shotgun (WGS) entry which is preliminary data.</text>
</comment>
<dbReference type="GO" id="GO:0006417">
    <property type="term" value="P:regulation of translation"/>
    <property type="evidence" value="ECO:0007669"/>
    <property type="project" value="UniProtKB-KW"/>
</dbReference>
<evidence type="ECO:0000256" key="3">
    <source>
        <dbReference type="ARBA" id="ARBA00022845"/>
    </source>
</evidence>
<dbReference type="PANTHER" id="PTHR23253">
    <property type="entry name" value="EUKARYOTIC TRANSLATION INITIATION FACTOR 4 GAMMA"/>
    <property type="match status" value="1"/>
</dbReference>
<feature type="compositionally biased region" description="Polar residues" evidence="5">
    <location>
        <begin position="135"/>
        <end position="146"/>
    </location>
</feature>
<keyword evidence="3" id="KW-0810">Translation regulation</keyword>
<dbReference type="GO" id="GO:0003743">
    <property type="term" value="F:translation initiation factor activity"/>
    <property type="evidence" value="ECO:0007669"/>
    <property type="project" value="UniProtKB-KW"/>
</dbReference>
<evidence type="ECO:0000256" key="1">
    <source>
        <dbReference type="ARBA" id="ARBA00005775"/>
    </source>
</evidence>
<organism evidence="7 8">
    <name type="scientific">Liquidambar formosana</name>
    <name type="common">Formosan gum</name>
    <dbReference type="NCBI Taxonomy" id="63359"/>
    <lineage>
        <taxon>Eukaryota</taxon>
        <taxon>Viridiplantae</taxon>
        <taxon>Streptophyta</taxon>
        <taxon>Embryophyta</taxon>
        <taxon>Tracheophyta</taxon>
        <taxon>Spermatophyta</taxon>
        <taxon>Magnoliopsida</taxon>
        <taxon>eudicotyledons</taxon>
        <taxon>Gunneridae</taxon>
        <taxon>Pentapetalae</taxon>
        <taxon>Saxifragales</taxon>
        <taxon>Altingiaceae</taxon>
        <taxon>Liquidambar</taxon>
    </lineage>
</organism>
<feature type="domain" description="MI" evidence="6">
    <location>
        <begin position="216"/>
        <end position="340"/>
    </location>
</feature>
<keyword evidence="4" id="KW-0648">Protein biosynthesis</keyword>
<dbReference type="Proteomes" id="UP001415857">
    <property type="component" value="Unassembled WGS sequence"/>
</dbReference>
<protein>
    <recommendedName>
        <fullName evidence="6">MI domain-containing protein</fullName>
    </recommendedName>
</protein>
<dbReference type="InterPro" id="IPR003891">
    <property type="entry name" value="Initiation_fac_eIF4g_MI"/>
</dbReference>
<comment type="similarity">
    <text evidence="1">Belongs to the eukaryotic initiation factor 4G family.</text>
</comment>
<evidence type="ECO:0000256" key="2">
    <source>
        <dbReference type="ARBA" id="ARBA00022540"/>
    </source>
</evidence>
<dbReference type="AlphaFoldDB" id="A0AAP0R5Z1"/>
<dbReference type="GO" id="GO:0003729">
    <property type="term" value="F:mRNA binding"/>
    <property type="evidence" value="ECO:0007669"/>
    <property type="project" value="TreeGrafter"/>
</dbReference>
<dbReference type="Pfam" id="PF02847">
    <property type="entry name" value="MA3"/>
    <property type="match status" value="1"/>
</dbReference>
<proteinExistence type="inferred from homology"/>
<dbReference type="PROSITE" id="PS51366">
    <property type="entry name" value="MI"/>
    <property type="match status" value="1"/>
</dbReference>
<evidence type="ECO:0000313" key="7">
    <source>
        <dbReference type="EMBL" id="KAK9266926.1"/>
    </source>
</evidence>
<sequence>MLLKNDKHRLVGWLVVQAIVFLQEGCQLRILVRGGQLCSLLQIPKRALFVDLPSQVRGFGTQDVRSEDRHTSENRTLAVPLQHRPIDNDSLTLGPQGGLARGLSVRGQPMLSSAPQADLSMGPGISRRMAAGPNGFSSVSDSTSYNSREEPIPRYVQERFVGQPAFDQSKFQEHRMYGSREIRNANHSSDRFMAGPSTRVQATSNVSSETVWPEDRLKDMSIAAIREFYSAKNENEVALCIKDMNSPSFHSSMISTWVTDSFERNDRDRNLLAGLLVTLTKARDGLLSPVQLIEGVELVLATLEDAVTDAPKAAEFLGHILGKVIVENVVSLREIGQLIHEGGEEPGHLLQIGLGYEVIDSTLEMIRLEKGESFLSDMCTSSNLQLEDFRPPDPTK</sequence>
<keyword evidence="2" id="KW-0396">Initiation factor</keyword>
<dbReference type="Gene3D" id="1.25.40.180">
    <property type="match status" value="1"/>
</dbReference>
<reference evidence="7 8" key="1">
    <citation type="journal article" date="2024" name="Plant J.">
        <title>Genome sequences and population genomics reveal climatic adaptation and genomic divergence between two closely related sweetgum species.</title>
        <authorList>
            <person name="Xu W.Q."/>
            <person name="Ren C.Q."/>
            <person name="Zhang X.Y."/>
            <person name="Comes H.P."/>
            <person name="Liu X.H."/>
            <person name="Li Y.G."/>
            <person name="Kettle C.J."/>
            <person name="Jalonen R."/>
            <person name="Gaisberger H."/>
            <person name="Ma Y.Z."/>
            <person name="Qiu Y.X."/>
        </authorList>
    </citation>
    <scope>NUCLEOTIDE SEQUENCE [LARGE SCALE GENOMIC DNA]</scope>
    <source>
        <strain evidence="7">Hangzhou</strain>
    </source>
</reference>
<dbReference type="SUPFAM" id="SSF48371">
    <property type="entry name" value="ARM repeat"/>
    <property type="match status" value="1"/>
</dbReference>
<accession>A0AAP0R5Z1</accession>
<evidence type="ECO:0000256" key="5">
    <source>
        <dbReference type="SAM" id="MobiDB-lite"/>
    </source>
</evidence>